<evidence type="ECO:0000313" key="2">
    <source>
        <dbReference type="Proteomes" id="UP000277928"/>
    </source>
</evidence>
<protein>
    <submittedName>
        <fullName evidence="1">Uncharacterized protein</fullName>
    </submittedName>
</protein>
<proteinExistence type="predicted"/>
<dbReference type="Proteomes" id="UP000277928">
    <property type="component" value="Unassembled WGS sequence"/>
</dbReference>
<reference evidence="1 2" key="1">
    <citation type="submission" date="2018-08" db="EMBL/GenBank/DDBJ databases">
        <authorList>
            <person name="Laetsch R D."/>
            <person name="Stevens L."/>
            <person name="Kumar S."/>
            <person name="Blaxter L. M."/>
        </authorList>
    </citation>
    <scope>NUCLEOTIDE SEQUENCE [LARGE SCALE GENOMIC DNA]</scope>
</reference>
<keyword evidence="2" id="KW-1185">Reference proteome</keyword>
<organism evidence="1 2">
    <name type="scientific">Litomosoides sigmodontis</name>
    <name type="common">Filarial nematode worm</name>
    <dbReference type="NCBI Taxonomy" id="42156"/>
    <lineage>
        <taxon>Eukaryota</taxon>
        <taxon>Metazoa</taxon>
        <taxon>Ecdysozoa</taxon>
        <taxon>Nematoda</taxon>
        <taxon>Chromadorea</taxon>
        <taxon>Rhabditida</taxon>
        <taxon>Spirurina</taxon>
        <taxon>Spiruromorpha</taxon>
        <taxon>Filarioidea</taxon>
        <taxon>Onchocercidae</taxon>
        <taxon>Litomosoides</taxon>
    </lineage>
</organism>
<gene>
    <name evidence="1" type="ORF">NLS_LOCUS8374</name>
</gene>
<accession>A0A3P6U1J9</accession>
<evidence type="ECO:0000313" key="1">
    <source>
        <dbReference type="EMBL" id="VDK87855.1"/>
    </source>
</evidence>
<name>A0A3P6U1J9_LITSI</name>
<sequence length="180" mass="20224">MRQLCWLLPLPIGGMGWRGKEIGDKEKVSVRYFASGECTPTLALLRYLQWKYCRLTPTDIDLERSFQLLLISLPQEKLGNGSATDETSNWQLHFRVLTNSFGLLTLTNSQGSVAVRTVTKILPNASLKGGIEKLINFRQMRPALLQLQELLAAMHKVKKCQYKNTRSAAGRGCGRVSTKK</sequence>
<dbReference type="EMBL" id="UYRX01001041">
    <property type="protein sequence ID" value="VDK87855.1"/>
    <property type="molecule type" value="Genomic_DNA"/>
</dbReference>
<dbReference type="AlphaFoldDB" id="A0A3P6U1J9"/>